<proteinExistence type="predicted"/>
<dbReference type="Proteomes" id="UP000255140">
    <property type="component" value="Unassembled WGS sequence"/>
</dbReference>
<comment type="caution">
    <text evidence="1">The sequence shown here is derived from an EMBL/GenBank/DDBJ whole genome shotgun (WGS) entry which is preliminary data.</text>
</comment>
<evidence type="ECO:0000313" key="2">
    <source>
        <dbReference type="Proteomes" id="UP000255140"/>
    </source>
</evidence>
<reference evidence="1 2" key="1">
    <citation type="submission" date="2018-06" db="EMBL/GenBank/DDBJ databases">
        <authorList>
            <consortium name="Pathogen Informatics"/>
            <person name="Doyle S."/>
        </authorList>
    </citation>
    <scope>NUCLEOTIDE SEQUENCE [LARGE SCALE GENOMIC DNA]</scope>
    <source>
        <strain evidence="1 2">NCTC9828</strain>
    </source>
</reference>
<protein>
    <submittedName>
        <fullName evidence="1">Surface protein, LPXTG motif</fullName>
    </submittedName>
</protein>
<dbReference type="AlphaFoldDB" id="A0AB74H0X3"/>
<organism evidence="1 2">
    <name type="scientific">Streptococcus agalactiae</name>
    <dbReference type="NCBI Taxonomy" id="1311"/>
    <lineage>
        <taxon>Bacteria</taxon>
        <taxon>Bacillati</taxon>
        <taxon>Bacillota</taxon>
        <taxon>Bacilli</taxon>
        <taxon>Lactobacillales</taxon>
        <taxon>Streptococcaceae</taxon>
        <taxon>Streptococcus</taxon>
    </lineage>
</organism>
<dbReference type="EMBL" id="UHEW01000001">
    <property type="protein sequence ID" value="SUN25597.1"/>
    <property type="molecule type" value="Genomic_DNA"/>
</dbReference>
<sequence length="40" mass="4585">MRLQLFKNNRVPTLAETTEVTVKTTAVQNHQDGTVSKKHY</sequence>
<evidence type="ECO:0000313" key="1">
    <source>
        <dbReference type="EMBL" id="SUN25597.1"/>
    </source>
</evidence>
<accession>A0AB74H0X3</accession>
<gene>
    <name evidence="1" type="ORF">NCTC9828_00002</name>
</gene>
<name>A0AB74H0X3_STRAG</name>